<dbReference type="AlphaFoldDB" id="J9F9T7"/>
<protein>
    <submittedName>
        <fullName evidence="2">Uncharacterized protein</fullName>
    </submittedName>
</protein>
<sequence>MALISRGIMSPLRFDDQIRRADIRSTSSRAIRTQTVIHFHLNTKPHYGARRPLPPQVNESSTDSSG</sequence>
<organism evidence="2">
    <name type="scientific">gut metagenome</name>
    <dbReference type="NCBI Taxonomy" id="749906"/>
    <lineage>
        <taxon>unclassified sequences</taxon>
        <taxon>metagenomes</taxon>
        <taxon>organismal metagenomes</taxon>
    </lineage>
</organism>
<name>J9F9T7_9ZZZZ</name>
<evidence type="ECO:0000313" key="2">
    <source>
        <dbReference type="EMBL" id="EJW91213.1"/>
    </source>
</evidence>
<accession>J9F9T7</accession>
<feature type="compositionally biased region" description="Polar residues" evidence="1">
    <location>
        <begin position="57"/>
        <end position="66"/>
    </location>
</feature>
<feature type="region of interest" description="Disordered" evidence="1">
    <location>
        <begin position="44"/>
        <end position="66"/>
    </location>
</feature>
<reference evidence="2" key="1">
    <citation type="journal article" date="2012" name="PLoS ONE">
        <title>Gene sets for utilization of primary and secondary nutrition supplies in the distal gut of endangered iberian lynx.</title>
        <authorList>
            <person name="Alcaide M."/>
            <person name="Messina E."/>
            <person name="Richter M."/>
            <person name="Bargiela R."/>
            <person name="Peplies J."/>
            <person name="Huws S.A."/>
            <person name="Newbold C.J."/>
            <person name="Golyshin P.N."/>
            <person name="Simon M.A."/>
            <person name="Lopez G."/>
            <person name="Yakimov M.M."/>
            <person name="Ferrer M."/>
        </authorList>
    </citation>
    <scope>NUCLEOTIDE SEQUENCE</scope>
</reference>
<dbReference type="EMBL" id="AMCI01008330">
    <property type="protein sequence ID" value="EJW91213.1"/>
    <property type="molecule type" value="Genomic_DNA"/>
</dbReference>
<gene>
    <name evidence="2" type="ORF">EVA_20681</name>
</gene>
<comment type="caution">
    <text evidence="2">The sequence shown here is derived from an EMBL/GenBank/DDBJ whole genome shotgun (WGS) entry which is preliminary data.</text>
</comment>
<proteinExistence type="predicted"/>
<evidence type="ECO:0000256" key="1">
    <source>
        <dbReference type="SAM" id="MobiDB-lite"/>
    </source>
</evidence>